<organism evidence="3 4">
    <name type="scientific">Cercophora scortea</name>
    <dbReference type="NCBI Taxonomy" id="314031"/>
    <lineage>
        <taxon>Eukaryota</taxon>
        <taxon>Fungi</taxon>
        <taxon>Dikarya</taxon>
        <taxon>Ascomycota</taxon>
        <taxon>Pezizomycotina</taxon>
        <taxon>Sordariomycetes</taxon>
        <taxon>Sordariomycetidae</taxon>
        <taxon>Sordariales</taxon>
        <taxon>Lasiosphaeriaceae</taxon>
        <taxon>Cercophora</taxon>
    </lineage>
</organism>
<proteinExistence type="predicted"/>
<feature type="transmembrane region" description="Helical" evidence="2">
    <location>
        <begin position="164"/>
        <end position="184"/>
    </location>
</feature>
<feature type="region of interest" description="Disordered" evidence="1">
    <location>
        <begin position="236"/>
        <end position="263"/>
    </location>
</feature>
<gene>
    <name evidence="3" type="ORF">B0T19DRAFT_420254</name>
</gene>
<protein>
    <submittedName>
        <fullName evidence="3">Uncharacterized protein</fullName>
    </submittedName>
</protein>
<name>A0AAE0IZM5_9PEZI</name>
<feature type="transmembrane region" description="Helical" evidence="2">
    <location>
        <begin position="281"/>
        <end position="303"/>
    </location>
</feature>
<sequence>MDTVTELSTQWSNPSDVTTVLMVIGGDVIQKALAESTGTYFTPVCFSFGWISYAFMTIVSIVGEGRLLPPPDFPVKVFNLESGYHRENRNWVIGRVLRDHEASISRDYPISNHGIRIAVFEATENHQGPTKFPYTRTHVYGLMAMLLQLVVASIPIILNRDWGIMLITAAGTLMALIAGALPQWKAEKLPNRQKAYKTIALTKGNGSRDVMIIKGLGWCLDLEELAGADSPRHGRPWEKFSHLSDPRPDRTQSSLDDMGTKRTDSGLRVSKSVGGFPTGFWITRVVCAVQSVLWLLLLISVAALKQSSWFLVAVGAIGMFQNAFVAGMERDPIERNLPLVTPPLDVIRTRKVMDGLMDLEVYHGCGRHLVEEFFPKALQPAEEDWWKGNRKEYDDKRQEDLHWRGTPRGRMPSFRLHSATRSRDGRIVSTPPPQSQAGEQKDKSPAVQVHVDTSSNTTSTNPPAHVTPSPGLVHGSSLPANGRRSPSGNLGPLGRNPSPHDVEKGPMPVPRSSSNLRSVVAAQDMEGRRSRRVSTGTALSFNPSRTNVIQEDSDQSYEAVDSD</sequence>
<keyword evidence="2" id="KW-0472">Membrane</keyword>
<reference evidence="3" key="2">
    <citation type="submission" date="2023-06" db="EMBL/GenBank/DDBJ databases">
        <authorList>
            <consortium name="Lawrence Berkeley National Laboratory"/>
            <person name="Haridas S."/>
            <person name="Hensen N."/>
            <person name="Bonometti L."/>
            <person name="Westerberg I."/>
            <person name="Brannstrom I.O."/>
            <person name="Guillou S."/>
            <person name="Cros-Aarteil S."/>
            <person name="Calhoun S."/>
            <person name="Kuo A."/>
            <person name="Mondo S."/>
            <person name="Pangilinan J."/>
            <person name="Riley R."/>
            <person name="Labutti K."/>
            <person name="Andreopoulos B."/>
            <person name="Lipzen A."/>
            <person name="Chen C."/>
            <person name="Yanf M."/>
            <person name="Daum C."/>
            <person name="Ng V."/>
            <person name="Clum A."/>
            <person name="Steindorff A."/>
            <person name="Ohm R."/>
            <person name="Martin F."/>
            <person name="Silar P."/>
            <person name="Natvig D."/>
            <person name="Lalanne C."/>
            <person name="Gautier V."/>
            <person name="Ament-Velasquez S.L."/>
            <person name="Kruys A."/>
            <person name="Hutchinson M.I."/>
            <person name="Powell A.J."/>
            <person name="Barry K."/>
            <person name="Miller A.N."/>
            <person name="Grigoriev I.V."/>
            <person name="Debuchy R."/>
            <person name="Gladieux P."/>
            <person name="Thoren M.H."/>
            <person name="Johannesson H."/>
        </authorList>
    </citation>
    <scope>NUCLEOTIDE SEQUENCE</scope>
    <source>
        <strain evidence="3">SMH4131-1</strain>
    </source>
</reference>
<feature type="transmembrane region" description="Helical" evidence="2">
    <location>
        <begin position="40"/>
        <end position="62"/>
    </location>
</feature>
<keyword evidence="2" id="KW-1133">Transmembrane helix</keyword>
<evidence type="ECO:0000313" key="4">
    <source>
        <dbReference type="Proteomes" id="UP001286456"/>
    </source>
</evidence>
<feature type="transmembrane region" description="Helical" evidence="2">
    <location>
        <begin position="309"/>
        <end position="328"/>
    </location>
</feature>
<evidence type="ECO:0000256" key="2">
    <source>
        <dbReference type="SAM" id="Phobius"/>
    </source>
</evidence>
<feature type="region of interest" description="Disordered" evidence="1">
    <location>
        <begin position="396"/>
        <end position="563"/>
    </location>
</feature>
<comment type="caution">
    <text evidence="3">The sequence shown here is derived from an EMBL/GenBank/DDBJ whole genome shotgun (WGS) entry which is preliminary data.</text>
</comment>
<feature type="compositionally biased region" description="Basic and acidic residues" evidence="1">
    <location>
        <begin position="236"/>
        <end position="250"/>
    </location>
</feature>
<feature type="transmembrane region" description="Helical" evidence="2">
    <location>
        <begin position="139"/>
        <end position="158"/>
    </location>
</feature>
<evidence type="ECO:0000313" key="3">
    <source>
        <dbReference type="EMBL" id="KAK3334179.1"/>
    </source>
</evidence>
<keyword evidence="4" id="KW-1185">Reference proteome</keyword>
<dbReference type="Proteomes" id="UP001286456">
    <property type="component" value="Unassembled WGS sequence"/>
</dbReference>
<evidence type="ECO:0000256" key="1">
    <source>
        <dbReference type="SAM" id="MobiDB-lite"/>
    </source>
</evidence>
<reference evidence="3" key="1">
    <citation type="journal article" date="2023" name="Mol. Phylogenet. Evol.">
        <title>Genome-scale phylogeny and comparative genomics of the fungal order Sordariales.</title>
        <authorList>
            <person name="Hensen N."/>
            <person name="Bonometti L."/>
            <person name="Westerberg I."/>
            <person name="Brannstrom I.O."/>
            <person name="Guillou S."/>
            <person name="Cros-Aarteil S."/>
            <person name="Calhoun S."/>
            <person name="Haridas S."/>
            <person name="Kuo A."/>
            <person name="Mondo S."/>
            <person name="Pangilinan J."/>
            <person name="Riley R."/>
            <person name="LaButti K."/>
            <person name="Andreopoulos B."/>
            <person name="Lipzen A."/>
            <person name="Chen C."/>
            <person name="Yan M."/>
            <person name="Daum C."/>
            <person name="Ng V."/>
            <person name="Clum A."/>
            <person name="Steindorff A."/>
            <person name="Ohm R.A."/>
            <person name="Martin F."/>
            <person name="Silar P."/>
            <person name="Natvig D.O."/>
            <person name="Lalanne C."/>
            <person name="Gautier V."/>
            <person name="Ament-Velasquez S.L."/>
            <person name="Kruys A."/>
            <person name="Hutchinson M.I."/>
            <person name="Powell A.J."/>
            <person name="Barry K."/>
            <person name="Miller A.N."/>
            <person name="Grigoriev I.V."/>
            <person name="Debuchy R."/>
            <person name="Gladieux P."/>
            <person name="Hiltunen Thoren M."/>
            <person name="Johannesson H."/>
        </authorList>
    </citation>
    <scope>NUCLEOTIDE SEQUENCE</scope>
    <source>
        <strain evidence="3">SMH4131-1</strain>
    </source>
</reference>
<dbReference type="AlphaFoldDB" id="A0AAE0IZM5"/>
<keyword evidence="2" id="KW-0812">Transmembrane</keyword>
<accession>A0AAE0IZM5</accession>
<feature type="compositionally biased region" description="Acidic residues" evidence="1">
    <location>
        <begin position="551"/>
        <end position="563"/>
    </location>
</feature>
<dbReference type="EMBL" id="JAUEPO010000002">
    <property type="protein sequence ID" value="KAK3334179.1"/>
    <property type="molecule type" value="Genomic_DNA"/>
</dbReference>
<feature type="compositionally biased region" description="Polar residues" evidence="1">
    <location>
        <begin position="533"/>
        <end position="550"/>
    </location>
</feature>